<dbReference type="PROSITE" id="PS00028">
    <property type="entry name" value="ZINC_FINGER_C2H2_1"/>
    <property type="match status" value="1"/>
</dbReference>
<gene>
    <name evidence="2" type="ORF">PGLA1383_LOCUS29320</name>
</gene>
<sequence>MLSGRRRRTHRVPVRNDAGRLVIDAKATQTAWLQHGIRVYGGSELLKSELQATVEPIADHRPVLPTAGEIAYSAQSFKTGKTTKPGGPSGDVLKVNIEALTDILLQDLFAAMAGETSHTACIPAEAKMPLMFWLWKQKGSANDRDQYRGLGIRHHLFQLFIGVFTNRLKAAQSQALSYWHYGYRRGLSRLHAMFSMRFVQWRLTNSKKSWGQILFDQRIFFDLVDRDLLAEDYVAVGLSDGDAAVLRATIDSTSYEYPCSQEGATSKYQRTVKGVPQGGKESAILSLFPMQRIMSRAKQLRREARAAQGLTHTSLEVLSLPSNDAPRFPLVHADLPADCESWDVEDAAYADDVATLVQDPDANIPLVASTFCQALLENKQEPNLDKSEILRRYNGAGSRQHQHNAVDIYRIQGHNQGIPVLEEVKYLGDHVTANGTMHAEIVYRVKQARGAYQQLQARIWKNRRLPHRLLHLFYVSLVQVHLVGAMEAYVFTAADAKQLEVAQNNLLWRMYKAWHDSRSLPIDKQHRPSTADLRQWLHVDTIQSKLRMLRVRWVVKLWKQGPLHIWKLINGIFNFEAEAPRTPWHSQWDLDLRIWRFKHGIDGEFGGEREGFCTDTLDRLIQGPSMSWHCNLYENTKCLCTPWAPPELERPIQCEQCAACFLDHRWLNFHKRRAHGSVDVECHPEDVLLVDLPVPKCPFCCVKMASRQSLLQHMRQRKVCGDNLIWMWQQKNAGHEDIPWPLTRPSGQALAASQRSLQANRWRSMQLSVLCRNLKLAAQQQLH</sequence>
<dbReference type="Proteomes" id="UP000654075">
    <property type="component" value="Unassembled WGS sequence"/>
</dbReference>
<dbReference type="EMBL" id="CAJNNV010025028">
    <property type="protein sequence ID" value="CAE8611522.1"/>
    <property type="molecule type" value="Genomic_DNA"/>
</dbReference>
<accession>A0A813FAF6</accession>
<proteinExistence type="predicted"/>
<dbReference type="InterPro" id="IPR000477">
    <property type="entry name" value="RT_dom"/>
</dbReference>
<dbReference type="AlphaFoldDB" id="A0A813FAF6"/>
<reference evidence="2" key="1">
    <citation type="submission" date="2021-02" db="EMBL/GenBank/DDBJ databases">
        <authorList>
            <person name="Dougan E. K."/>
            <person name="Rhodes N."/>
            <person name="Thang M."/>
            <person name="Chan C."/>
        </authorList>
    </citation>
    <scope>NUCLEOTIDE SEQUENCE</scope>
</reference>
<name>A0A813FAF6_POLGL</name>
<organism evidence="2 3">
    <name type="scientific">Polarella glacialis</name>
    <name type="common">Dinoflagellate</name>
    <dbReference type="NCBI Taxonomy" id="89957"/>
    <lineage>
        <taxon>Eukaryota</taxon>
        <taxon>Sar</taxon>
        <taxon>Alveolata</taxon>
        <taxon>Dinophyceae</taxon>
        <taxon>Suessiales</taxon>
        <taxon>Suessiaceae</taxon>
        <taxon>Polarella</taxon>
    </lineage>
</organism>
<dbReference type="InterPro" id="IPR013087">
    <property type="entry name" value="Znf_C2H2_type"/>
</dbReference>
<evidence type="ECO:0000313" key="3">
    <source>
        <dbReference type="Proteomes" id="UP000654075"/>
    </source>
</evidence>
<evidence type="ECO:0000259" key="1">
    <source>
        <dbReference type="PROSITE" id="PS00028"/>
    </source>
</evidence>
<evidence type="ECO:0000313" key="2">
    <source>
        <dbReference type="EMBL" id="CAE8611522.1"/>
    </source>
</evidence>
<protein>
    <recommendedName>
        <fullName evidence="1">C2H2-type domain-containing protein</fullName>
    </recommendedName>
</protein>
<comment type="caution">
    <text evidence="2">The sequence shown here is derived from an EMBL/GenBank/DDBJ whole genome shotgun (WGS) entry which is preliminary data.</text>
</comment>
<keyword evidence="3" id="KW-1185">Reference proteome</keyword>
<dbReference type="Pfam" id="PF00078">
    <property type="entry name" value="RVT_1"/>
    <property type="match status" value="1"/>
</dbReference>
<feature type="domain" description="C2H2-type" evidence="1">
    <location>
        <begin position="654"/>
        <end position="675"/>
    </location>
</feature>